<comment type="pathway">
    <text evidence="7">Cell wall biogenesis; peptidoglycan biosynthesis.</text>
</comment>
<name>A0A3D9CKT2_9FLAO</name>
<evidence type="ECO:0000313" key="9">
    <source>
        <dbReference type="Proteomes" id="UP000256769"/>
    </source>
</evidence>
<dbReference type="InterPro" id="IPR004391">
    <property type="entry name" value="Glu_race"/>
</dbReference>
<dbReference type="InterPro" id="IPR015942">
    <property type="entry name" value="Asp/Glu/hydantoin_racemase"/>
</dbReference>
<dbReference type="GO" id="GO:0071555">
    <property type="term" value="P:cell wall organization"/>
    <property type="evidence" value="ECO:0007669"/>
    <property type="project" value="UniProtKB-KW"/>
</dbReference>
<dbReference type="FunFam" id="3.40.50.1860:FF:000001">
    <property type="entry name" value="Glutamate racemase"/>
    <property type="match status" value="1"/>
</dbReference>
<feature type="binding site" evidence="7">
    <location>
        <begin position="34"/>
        <end position="35"/>
    </location>
    <ligand>
        <name>substrate</name>
    </ligand>
</feature>
<dbReference type="Proteomes" id="UP000256769">
    <property type="component" value="Unassembled WGS sequence"/>
</dbReference>
<dbReference type="EC" id="5.1.1.3" evidence="2 7"/>
<organism evidence="8 9">
    <name type="scientific">Chryseobacterium flavum</name>
    <dbReference type="NCBI Taxonomy" id="415851"/>
    <lineage>
        <taxon>Bacteria</taxon>
        <taxon>Pseudomonadati</taxon>
        <taxon>Bacteroidota</taxon>
        <taxon>Flavobacteriia</taxon>
        <taxon>Flavobacteriales</taxon>
        <taxon>Weeksellaceae</taxon>
        <taxon>Chryseobacterium group</taxon>
        <taxon>Chryseobacterium</taxon>
    </lineage>
</organism>
<dbReference type="RefSeq" id="WP_115960560.1">
    <property type="nucleotide sequence ID" value="NZ_CBCRVL010000029.1"/>
</dbReference>
<dbReference type="PANTHER" id="PTHR21198">
    <property type="entry name" value="GLUTAMATE RACEMASE"/>
    <property type="match status" value="1"/>
</dbReference>
<dbReference type="GO" id="GO:0008360">
    <property type="term" value="P:regulation of cell shape"/>
    <property type="evidence" value="ECO:0007669"/>
    <property type="project" value="UniProtKB-KW"/>
</dbReference>
<dbReference type="InterPro" id="IPR033134">
    <property type="entry name" value="Asp/Glu_racemase_AS_2"/>
</dbReference>
<evidence type="ECO:0000256" key="6">
    <source>
        <dbReference type="ARBA" id="ARBA00023316"/>
    </source>
</evidence>
<evidence type="ECO:0000256" key="2">
    <source>
        <dbReference type="ARBA" id="ARBA00013090"/>
    </source>
</evidence>
<comment type="function">
    <text evidence="7">Provides the (R)-glutamate required for cell wall biosynthesis.</text>
</comment>
<dbReference type="GO" id="GO:0009252">
    <property type="term" value="P:peptidoglycan biosynthetic process"/>
    <property type="evidence" value="ECO:0007669"/>
    <property type="project" value="UniProtKB-UniRule"/>
</dbReference>
<comment type="catalytic activity">
    <reaction evidence="1 7">
        <text>L-glutamate = D-glutamate</text>
        <dbReference type="Rhea" id="RHEA:12813"/>
        <dbReference type="ChEBI" id="CHEBI:29985"/>
        <dbReference type="ChEBI" id="CHEBI:29986"/>
        <dbReference type="EC" id="5.1.1.3"/>
    </reaction>
</comment>
<keyword evidence="6 7" id="KW-0961">Cell wall biogenesis/degradation</keyword>
<feature type="active site" description="Proton donor/acceptor" evidence="7">
    <location>
        <position position="97"/>
    </location>
</feature>
<keyword evidence="4 7" id="KW-0573">Peptidoglycan synthesis</keyword>
<evidence type="ECO:0000313" key="8">
    <source>
        <dbReference type="EMBL" id="REC66334.1"/>
    </source>
</evidence>
<evidence type="ECO:0000256" key="1">
    <source>
        <dbReference type="ARBA" id="ARBA00001602"/>
    </source>
</evidence>
<dbReference type="AlphaFoldDB" id="A0A3D9CKT2"/>
<keyword evidence="5 7" id="KW-0413">Isomerase</keyword>
<dbReference type="InterPro" id="IPR018187">
    <property type="entry name" value="Asp/Glu_racemase_AS_1"/>
</dbReference>
<keyword evidence="9" id="KW-1185">Reference proteome</keyword>
<evidence type="ECO:0000256" key="4">
    <source>
        <dbReference type="ARBA" id="ARBA00022984"/>
    </source>
</evidence>
<dbReference type="HAMAP" id="MF_00258">
    <property type="entry name" value="Glu_racemase"/>
    <property type="match status" value="1"/>
</dbReference>
<dbReference type="SUPFAM" id="SSF53681">
    <property type="entry name" value="Aspartate/glutamate racemase"/>
    <property type="match status" value="2"/>
</dbReference>
<reference evidence="8 9" key="1">
    <citation type="journal article" date="2007" name="Int. J. Syst. Evol. Microbiol.">
        <title>Chryseobacterium flavum sp. nov., isolated from polluted soil.</title>
        <authorList>
            <person name="Zhou Y."/>
            <person name="Dong J."/>
            <person name="Wang X."/>
            <person name="Huang X."/>
            <person name="Zhang K.Y."/>
            <person name="Zhang Y.Q."/>
            <person name="Guo Y.F."/>
            <person name="Lai R."/>
            <person name="Li W.J."/>
        </authorList>
    </citation>
    <scope>NUCLEOTIDE SEQUENCE [LARGE SCALE GENOMIC DNA]</scope>
    <source>
        <strain evidence="8 9">KCTC 12877</strain>
    </source>
</reference>
<sequence>MAATGSKEIAENTVTEEEIRSLAELKPGPIGIFDSGYGGLSVFKEIRQLLPQYDYIYLGDNARAPYGTQSFETVYNYTRECVFKLFELGCNLVILACNTASARALRTIQQNDLPPGKKVLGVIRPTTEIVHRYTETHSIGILATTGTVKSESYTIEINKFNPEITVYQHACPRWASLVESGEINTAETGYQVQKDIEALLQQSEQIDAIVLACTHYPLLLPVIKKFVPGHIRIISQGPLVARSLKEYLNRHTGLESCCSRNEESVFYTTGDAGDFEIKARMFFGQPVKAKHISVVQDLKLQR</sequence>
<accession>A0A3D9CKT2</accession>
<feature type="binding site" evidence="7">
    <location>
        <begin position="98"/>
        <end position="99"/>
    </location>
    <ligand>
        <name>substrate</name>
    </ligand>
</feature>
<dbReference type="PANTHER" id="PTHR21198:SF2">
    <property type="entry name" value="GLUTAMATE RACEMASE"/>
    <property type="match status" value="1"/>
</dbReference>
<proteinExistence type="inferred from homology"/>
<evidence type="ECO:0000256" key="7">
    <source>
        <dbReference type="HAMAP-Rule" id="MF_00258"/>
    </source>
</evidence>
<keyword evidence="3 7" id="KW-0133">Cell shape</keyword>
<dbReference type="UniPathway" id="UPA00219"/>
<dbReference type="Gene3D" id="3.40.50.1860">
    <property type="match status" value="2"/>
</dbReference>
<comment type="similarity">
    <text evidence="7">Belongs to the aspartate/glutamate racemases family.</text>
</comment>
<feature type="active site" description="Proton donor/acceptor" evidence="7">
    <location>
        <position position="213"/>
    </location>
</feature>
<dbReference type="EMBL" id="QNUE01000009">
    <property type="protein sequence ID" value="REC66334.1"/>
    <property type="molecule type" value="Genomic_DNA"/>
</dbReference>
<feature type="binding site" evidence="7">
    <location>
        <begin position="66"/>
        <end position="67"/>
    </location>
    <ligand>
        <name>substrate</name>
    </ligand>
</feature>
<dbReference type="GO" id="GO:0008881">
    <property type="term" value="F:glutamate racemase activity"/>
    <property type="evidence" value="ECO:0007669"/>
    <property type="project" value="UniProtKB-UniRule"/>
</dbReference>
<comment type="caution">
    <text evidence="8">The sequence shown here is derived from an EMBL/GenBank/DDBJ whole genome shotgun (WGS) entry which is preliminary data.</text>
</comment>
<feature type="binding site" evidence="7">
    <location>
        <begin position="214"/>
        <end position="215"/>
    </location>
    <ligand>
        <name>substrate</name>
    </ligand>
</feature>
<dbReference type="NCBIfam" id="TIGR00067">
    <property type="entry name" value="glut_race"/>
    <property type="match status" value="1"/>
</dbReference>
<dbReference type="OrthoDB" id="9801055at2"/>
<dbReference type="PROSITE" id="PS00924">
    <property type="entry name" value="ASP_GLU_RACEMASE_2"/>
    <property type="match status" value="1"/>
</dbReference>
<evidence type="ECO:0000256" key="5">
    <source>
        <dbReference type="ARBA" id="ARBA00023235"/>
    </source>
</evidence>
<dbReference type="InterPro" id="IPR001920">
    <property type="entry name" value="Asp/Glu_race"/>
</dbReference>
<gene>
    <name evidence="7 8" type="primary">murI</name>
    <name evidence="8" type="ORF">DRF59_12745</name>
</gene>
<dbReference type="PROSITE" id="PS00923">
    <property type="entry name" value="ASP_GLU_RACEMASE_1"/>
    <property type="match status" value="1"/>
</dbReference>
<protein>
    <recommendedName>
        <fullName evidence="2 7">Glutamate racemase</fullName>
        <ecNumber evidence="2 7">5.1.1.3</ecNumber>
    </recommendedName>
</protein>
<evidence type="ECO:0000256" key="3">
    <source>
        <dbReference type="ARBA" id="ARBA00022960"/>
    </source>
</evidence>
<dbReference type="Pfam" id="PF01177">
    <property type="entry name" value="Asp_Glu_race"/>
    <property type="match status" value="1"/>
</dbReference>